<dbReference type="Proteomes" id="UP000320791">
    <property type="component" value="Unassembled WGS sequence"/>
</dbReference>
<evidence type="ECO:0000313" key="6">
    <source>
        <dbReference type="EMBL" id="TWT28476.1"/>
    </source>
</evidence>
<name>A0A5C5UQM4_9CORY</name>
<keyword evidence="7" id="KW-1185">Reference proteome</keyword>
<sequence>MTNSKTFPHPLVLVLLPFPAIWSILLAKEPYVPLTFIVICSLCSLLLGLRTAGKILGAAVVTFCFISVSFWPWLGLHAASMLAVRMASLLLIFVVPLSAVRWPVLTDTLIQQFKIPYPLVDAITLGGRFHAVMRRECSSMATQLRVDARGSRLKQLAMSRKLVIPLLVASFRHADTTALALENRQFASSPTRTTHHEQHVQIFDWLALATIWAAMIAVPYVAAAVV</sequence>
<dbReference type="GO" id="GO:0005886">
    <property type="term" value="C:plasma membrane"/>
    <property type="evidence" value="ECO:0007669"/>
    <property type="project" value="UniProtKB-ARBA"/>
</dbReference>
<organism evidence="6 7">
    <name type="scientific">Corynebacterium canis</name>
    <dbReference type="NCBI Taxonomy" id="679663"/>
    <lineage>
        <taxon>Bacteria</taxon>
        <taxon>Bacillati</taxon>
        <taxon>Actinomycetota</taxon>
        <taxon>Actinomycetes</taxon>
        <taxon>Mycobacteriales</taxon>
        <taxon>Corynebacteriaceae</taxon>
        <taxon>Corynebacterium</taxon>
    </lineage>
</organism>
<dbReference type="Pfam" id="PF02361">
    <property type="entry name" value="CbiQ"/>
    <property type="match status" value="1"/>
</dbReference>
<feature type="transmembrane region" description="Helical" evidence="5">
    <location>
        <begin position="31"/>
        <end position="49"/>
    </location>
</feature>
<comment type="subcellular location">
    <subcellularLocation>
        <location evidence="1">Membrane</location>
        <topology evidence="1">Multi-pass membrane protein</topology>
    </subcellularLocation>
</comment>
<keyword evidence="3 5" id="KW-1133">Transmembrane helix</keyword>
<dbReference type="OrthoDB" id="92887at2"/>
<evidence type="ECO:0000256" key="4">
    <source>
        <dbReference type="ARBA" id="ARBA00023136"/>
    </source>
</evidence>
<dbReference type="CDD" id="cd16914">
    <property type="entry name" value="EcfT"/>
    <property type="match status" value="1"/>
</dbReference>
<proteinExistence type="predicted"/>
<dbReference type="AlphaFoldDB" id="A0A5C5UQM4"/>
<keyword evidence="2 5" id="KW-0812">Transmembrane</keyword>
<evidence type="ECO:0000256" key="2">
    <source>
        <dbReference type="ARBA" id="ARBA00022692"/>
    </source>
</evidence>
<comment type="caution">
    <text evidence="6">The sequence shown here is derived from an EMBL/GenBank/DDBJ whole genome shotgun (WGS) entry which is preliminary data.</text>
</comment>
<gene>
    <name evidence="6" type="ORF">FRX94_02580</name>
</gene>
<feature type="transmembrane region" description="Helical" evidence="5">
    <location>
        <begin position="7"/>
        <end position="25"/>
    </location>
</feature>
<feature type="transmembrane region" description="Helical" evidence="5">
    <location>
        <begin position="202"/>
        <end position="222"/>
    </location>
</feature>
<keyword evidence="4 5" id="KW-0472">Membrane</keyword>
<reference evidence="6 7" key="1">
    <citation type="submission" date="2019-08" db="EMBL/GenBank/DDBJ databases">
        <authorList>
            <person name="Lei W."/>
        </authorList>
    </citation>
    <scope>NUCLEOTIDE SEQUENCE [LARGE SCALE GENOMIC DNA]</scope>
    <source>
        <strain evidence="6 7">CCUG 58627</strain>
    </source>
</reference>
<dbReference type="EMBL" id="VOHM01000004">
    <property type="protein sequence ID" value="TWT28476.1"/>
    <property type="molecule type" value="Genomic_DNA"/>
</dbReference>
<evidence type="ECO:0000256" key="1">
    <source>
        <dbReference type="ARBA" id="ARBA00004141"/>
    </source>
</evidence>
<accession>A0A5C5UQM4</accession>
<evidence type="ECO:0000256" key="3">
    <source>
        <dbReference type="ARBA" id="ARBA00022989"/>
    </source>
</evidence>
<protein>
    <submittedName>
        <fullName evidence="6">Energy-coupling factor transporter transmembrane protein EcfT</fullName>
    </submittedName>
</protein>
<feature type="transmembrane region" description="Helical" evidence="5">
    <location>
        <begin position="86"/>
        <end position="104"/>
    </location>
</feature>
<dbReference type="RefSeq" id="WP_146323561.1">
    <property type="nucleotide sequence ID" value="NZ_BAABLR010000014.1"/>
</dbReference>
<dbReference type="InterPro" id="IPR003339">
    <property type="entry name" value="ABC/ECF_trnsptr_transmembrane"/>
</dbReference>
<evidence type="ECO:0000256" key="5">
    <source>
        <dbReference type="SAM" id="Phobius"/>
    </source>
</evidence>
<evidence type="ECO:0000313" key="7">
    <source>
        <dbReference type="Proteomes" id="UP000320791"/>
    </source>
</evidence>
<feature type="transmembrane region" description="Helical" evidence="5">
    <location>
        <begin position="56"/>
        <end position="74"/>
    </location>
</feature>